<name>A0A2N9X5T9_9NEIS</name>
<gene>
    <name evidence="1" type="ORF">BHC54_08390</name>
</gene>
<proteinExistence type="predicted"/>
<evidence type="ECO:0000313" key="1">
    <source>
        <dbReference type="EMBL" id="PIT38542.1"/>
    </source>
</evidence>
<evidence type="ECO:0008006" key="3">
    <source>
        <dbReference type="Google" id="ProtNLM"/>
    </source>
</evidence>
<accession>A0A2N9X5T9</accession>
<reference evidence="1" key="1">
    <citation type="journal article" date="2017" name="MBio">
        <title>Type VI secretion-mediated competition in the bee gut microbiome.</title>
        <authorList>
            <person name="Steele M.I."/>
            <person name="Kwong W.K."/>
            <person name="Powell J.E."/>
            <person name="Whiteley M."/>
            <person name="Moran N.A."/>
        </authorList>
    </citation>
    <scope>NUCLEOTIDE SEQUENCE [LARGE SCALE GENOMIC DNA]</scope>
    <source>
        <strain evidence="1">WkB273</strain>
    </source>
</reference>
<keyword evidence="2" id="KW-1185">Reference proteome</keyword>
<organism evidence="1 2">
    <name type="scientific">Snodgrassella alvi</name>
    <dbReference type="NCBI Taxonomy" id="1196083"/>
    <lineage>
        <taxon>Bacteria</taxon>
        <taxon>Pseudomonadati</taxon>
        <taxon>Pseudomonadota</taxon>
        <taxon>Betaproteobacteria</taxon>
        <taxon>Neisseriales</taxon>
        <taxon>Neisseriaceae</taxon>
        <taxon>Snodgrassella</taxon>
    </lineage>
</organism>
<comment type="caution">
    <text evidence="1">The sequence shown here is derived from an EMBL/GenBank/DDBJ whole genome shotgun (WGS) entry which is preliminary data.</text>
</comment>
<sequence length="59" mass="6739">MKVKAADGLRVPKEKRVNSYITTQLVNVPDTLYYHRLVADGDLIMITENFEENKTGVNE</sequence>
<dbReference type="EMBL" id="MEIL01000029">
    <property type="protein sequence ID" value="PIT38542.1"/>
    <property type="molecule type" value="Genomic_DNA"/>
</dbReference>
<evidence type="ECO:0000313" key="2">
    <source>
        <dbReference type="Proteomes" id="UP000230202"/>
    </source>
</evidence>
<protein>
    <recommendedName>
        <fullName evidence="3">DUF2635 domain-containing protein</fullName>
    </recommendedName>
</protein>
<dbReference type="AlphaFoldDB" id="A0A2N9X5T9"/>
<dbReference type="Proteomes" id="UP000230202">
    <property type="component" value="Unassembled WGS sequence"/>
</dbReference>
<dbReference type="RefSeq" id="WP_100152454.1">
    <property type="nucleotide sequence ID" value="NZ_MEIL01000029.1"/>
</dbReference>